<gene>
    <name evidence="2" type="ORF">GKC49_23865</name>
</gene>
<reference evidence="2 3" key="1">
    <citation type="submission" date="2019-11" db="EMBL/GenBank/DDBJ databases">
        <title>Draft Genome Sequence of Plant Growth-Promoting Rhizosphere-Associated Bacteria.</title>
        <authorList>
            <person name="Vasilyev I.Y."/>
            <person name="Radchenko V."/>
            <person name="Ilnitskaya E.V."/>
        </authorList>
    </citation>
    <scope>NUCLEOTIDE SEQUENCE [LARGE SCALE GENOMIC DNA]</scope>
    <source>
        <strain evidence="2 3">VRA_MhP_f</strain>
    </source>
</reference>
<name>A0A7X2SXT5_ENTAG</name>
<feature type="signal peptide" evidence="1">
    <location>
        <begin position="1"/>
        <end position="37"/>
    </location>
</feature>
<organism evidence="2 3">
    <name type="scientific">Enterobacter agglomerans</name>
    <name type="common">Erwinia herbicola</name>
    <name type="synonym">Pantoea agglomerans</name>
    <dbReference type="NCBI Taxonomy" id="549"/>
    <lineage>
        <taxon>Bacteria</taxon>
        <taxon>Pseudomonadati</taxon>
        <taxon>Pseudomonadota</taxon>
        <taxon>Gammaproteobacteria</taxon>
        <taxon>Enterobacterales</taxon>
        <taxon>Erwiniaceae</taxon>
        <taxon>Pantoea</taxon>
        <taxon>Pantoea agglomerans group</taxon>
    </lineage>
</organism>
<dbReference type="EMBL" id="WKLC01001521">
    <property type="protein sequence ID" value="MSE18018.1"/>
    <property type="molecule type" value="Genomic_DNA"/>
</dbReference>
<accession>A0A7X2SXT5</accession>
<comment type="caution">
    <text evidence="2">The sequence shown here is derived from an EMBL/GenBank/DDBJ whole genome shotgun (WGS) entry which is preliminary data.</text>
</comment>
<proteinExistence type="predicted"/>
<dbReference type="Proteomes" id="UP000461948">
    <property type="component" value="Unassembled WGS sequence"/>
</dbReference>
<feature type="chain" id="PRO_5031065313" evidence="1">
    <location>
        <begin position="38"/>
        <end position="64"/>
    </location>
</feature>
<evidence type="ECO:0000313" key="3">
    <source>
        <dbReference type="Proteomes" id="UP000461948"/>
    </source>
</evidence>
<keyword evidence="1" id="KW-0732">Signal</keyword>
<sequence>MCQAFTLYPVAKKIKARFVKTSILLTLVAAIGCSVFAARGGFETTTAKHPQTLQVTENGEPLTR</sequence>
<protein>
    <submittedName>
        <fullName evidence="2">Uncharacterized protein</fullName>
    </submittedName>
</protein>
<evidence type="ECO:0000256" key="1">
    <source>
        <dbReference type="SAM" id="SignalP"/>
    </source>
</evidence>
<dbReference type="AlphaFoldDB" id="A0A7X2SXT5"/>
<evidence type="ECO:0000313" key="2">
    <source>
        <dbReference type="EMBL" id="MSE18018.1"/>
    </source>
</evidence>